<dbReference type="Gene3D" id="1.10.10.10">
    <property type="entry name" value="Winged helix-like DNA-binding domain superfamily/Winged helix DNA-binding domain"/>
    <property type="match status" value="1"/>
</dbReference>
<feature type="non-terminal residue" evidence="7">
    <location>
        <position position="488"/>
    </location>
</feature>
<dbReference type="Pfam" id="PF00891">
    <property type="entry name" value="Methyltransf_2"/>
    <property type="match status" value="1"/>
</dbReference>
<dbReference type="Pfam" id="PF08100">
    <property type="entry name" value="Dimerisation"/>
    <property type="match status" value="1"/>
</dbReference>
<sequence length="488" mass="52222">MEESMAMAAAEPSPPPPPPTMNPNPGGGGGPEGHGGGGTWRKTAAEKEGAAAAVASSHAGRPNSATWLAPEQIYTRLTSSPTVSMVEVYMPYNYVLTAKHNHATQLLKLVRTNRSMPQSPTMPVLAMAATSAEHSQAEAELWCHNFGYLKSMALRCAIQLGIPNAIHRRGGAATLSELYATVPIAASKRPCMSRIMTFLATSGIFREEVVPADADGGETTAAGPRYHLTAASRLLVDDDGRACVSPLFVLCSSPLYFTASQHTAEWLQKEDGGAAERIPLTMAHGGGFYDIARRDAALAVCFDEAMGSDTRFVAEIVVRQCGGVFAGLTSMVDVGGNNGTMAKAIAEAFPHVKCTVLEVPRVVDAMPADGTVKFVAGDMMEFIPPADAVFLKCVLHNWSDEDCVQILKRSKEAISTREPKGKVVIVEVVLGSPSKKALEAQLLMDLCMMVVLEGKERTEETWHKIFLDAGFTQYKITPILGTTRSLIE</sequence>
<dbReference type="CDD" id="cd02440">
    <property type="entry name" value="AdoMet_MTases"/>
    <property type="match status" value="1"/>
</dbReference>
<feature type="compositionally biased region" description="Pro residues" evidence="4">
    <location>
        <begin position="12"/>
        <end position="22"/>
    </location>
</feature>
<keyword evidence="8" id="KW-1185">Reference proteome</keyword>
<dbReference type="GO" id="GO:0008171">
    <property type="term" value="F:O-methyltransferase activity"/>
    <property type="evidence" value="ECO:0007669"/>
    <property type="project" value="InterPro"/>
</dbReference>
<keyword evidence="2" id="KW-0808">Transferase</keyword>
<dbReference type="AlphaFoldDB" id="A0AAQ3X9A0"/>
<keyword evidence="1" id="KW-0489">Methyltransferase</keyword>
<dbReference type="InterPro" id="IPR029063">
    <property type="entry name" value="SAM-dependent_MTases_sf"/>
</dbReference>
<dbReference type="Gene3D" id="3.40.50.150">
    <property type="entry name" value="Vaccinia Virus protein VP39"/>
    <property type="match status" value="1"/>
</dbReference>
<dbReference type="InterPro" id="IPR001077">
    <property type="entry name" value="COMT_C"/>
</dbReference>
<gene>
    <name evidence="7" type="ORF">U9M48_036750</name>
</gene>
<feature type="compositionally biased region" description="Gly residues" evidence="4">
    <location>
        <begin position="25"/>
        <end position="39"/>
    </location>
</feature>
<keyword evidence="3" id="KW-0949">S-adenosyl-L-methionine</keyword>
<dbReference type="Proteomes" id="UP001341281">
    <property type="component" value="Chromosome 08"/>
</dbReference>
<evidence type="ECO:0000256" key="4">
    <source>
        <dbReference type="SAM" id="MobiDB-lite"/>
    </source>
</evidence>
<dbReference type="GO" id="GO:0008757">
    <property type="term" value="F:S-adenosylmethionine-dependent methyltransferase activity"/>
    <property type="evidence" value="ECO:0007669"/>
    <property type="project" value="UniProtKB-ARBA"/>
</dbReference>
<evidence type="ECO:0008006" key="9">
    <source>
        <dbReference type="Google" id="ProtNLM"/>
    </source>
</evidence>
<dbReference type="FunFam" id="3.40.50.150:FF:000057">
    <property type="entry name" value="O-methyltransferase ZRP4"/>
    <property type="match status" value="1"/>
</dbReference>
<accession>A0AAQ3X9A0</accession>
<dbReference type="EMBL" id="CP144752">
    <property type="protein sequence ID" value="WVZ90448.1"/>
    <property type="molecule type" value="Genomic_DNA"/>
</dbReference>
<evidence type="ECO:0000259" key="5">
    <source>
        <dbReference type="Pfam" id="PF00891"/>
    </source>
</evidence>
<proteinExistence type="predicted"/>
<dbReference type="SUPFAM" id="SSF46785">
    <property type="entry name" value="Winged helix' DNA-binding domain"/>
    <property type="match status" value="1"/>
</dbReference>
<dbReference type="GO" id="GO:0046983">
    <property type="term" value="F:protein dimerization activity"/>
    <property type="evidence" value="ECO:0007669"/>
    <property type="project" value="InterPro"/>
</dbReference>
<evidence type="ECO:0000313" key="8">
    <source>
        <dbReference type="Proteomes" id="UP001341281"/>
    </source>
</evidence>
<dbReference type="GO" id="GO:0032259">
    <property type="term" value="P:methylation"/>
    <property type="evidence" value="ECO:0007669"/>
    <property type="project" value="UniProtKB-KW"/>
</dbReference>
<name>A0AAQ3X9A0_PASNO</name>
<evidence type="ECO:0000256" key="1">
    <source>
        <dbReference type="ARBA" id="ARBA00022603"/>
    </source>
</evidence>
<feature type="compositionally biased region" description="Low complexity" evidence="4">
    <location>
        <begin position="1"/>
        <end position="11"/>
    </location>
</feature>
<evidence type="ECO:0000256" key="3">
    <source>
        <dbReference type="ARBA" id="ARBA00022691"/>
    </source>
</evidence>
<dbReference type="PROSITE" id="PS51683">
    <property type="entry name" value="SAM_OMT_II"/>
    <property type="match status" value="1"/>
</dbReference>
<evidence type="ECO:0000259" key="6">
    <source>
        <dbReference type="Pfam" id="PF08100"/>
    </source>
</evidence>
<dbReference type="InterPro" id="IPR036388">
    <property type="entry name" value="WH-like_DNA-bd_sf"/>
</dbReference>
<feature type="domain" description="O-methyltransferase dimerisation" evidence="6">
    <location>
        <begin position="142"/>
        <end position="237"/>
    </location>
</feature>
<organism evidence="7 8">
    <name type="scientific">Paspalum notatum var. saurae</name>
    <dbReference type="NCBI Taxonomy" id="547442"/>
    <lineage>
        <taxon>Eukaryota</taxon>
        <taxon>Viridiplantae</taxon>
        <taxon>Streptophyta</taxon>
        <taxon>Embryophyta</taxon>
        <taxon>Tracheophyta</taxon>
        <taxon>Spermatophyta</taxon>
        <taxon>Magnoliopsida</taxon>
        <taxon>Liliopsida</taxon>
        <taxon>Poales</taxon>
        <taxon>Poaceae</taxon>
        <taxon>PACMAD clade</taxon>
        <taxon>Panicoideae</taxon>
        <taxon>Andropogonodae</taxon>
        <taxon>Paspaleae</taxon>
        <taxon>Paspalinae</taxon>
        <taxon>Paspalum</taxon>
    </lineage>
</organism>
<evidence type="ECO:0000256" key="2">
    <source>
        <dbReference type="ARBA" id="ARBA00022679"/>
    </source>
</evidence>
<dbReference type="SUPFAM" id="SSF53335">
    <property type="entry name" value="S-adenosyl-L-methionine-dependent methyltransferases"/>
    <property type="match status" value="1"/>
</dbReference>
<dbReference type="InterPro" id="IPR016461">
    <property type="entry name" value="COMT-like"/>
</dbReference>
<feature type="region of interest" description="Disordered" evidence="4">
    <location>
        <begin position="1"/>
        <end position="62"/>
    </location>
</feature>
<protein>
    <recommendedName>
        <fullName evidence="9">O-methyltransferase</fullName>
    </recommendedName>
</protein>
<evidence type="ECO:0000313" key="7">
    <source>
        <dbReference type="EMBL" id="WVZ90448.1"/>
    </source>
</evidence>
<dbReference type="PANTHER" id="PTHR11746">
    <property type="entry name" value="O-METHYLTRANSFERASE"/>
    <property type="match status" value="1"/>
</dbReference>
<feature type="domain" description="O-methyltransferase C-terminal" evidence="5">
    <location>
        <begin position="273"/>
        <end position="471"/>
    </location>
</feature>
<feature type="compositionally biased region" description="Low complexity" evidence="4">
    <location>
        <begin position="50"/>
        <end position="60"/>
    </location>
</feature>
<reference evidence="7 8" key="1">
    <citation type="submission" date="2024-02" db="EMBL/GenBank/DDBJ databases">
        <title>High-quality chromosome-scale genome assembly of Pensacola bahiagrass (Paspalum notatum Flugge var. saurae).</title>
        <authorList>
            <person name="Vega J.M."/>
            <person name="Podio M."/>
            <person name="Orjuela J."/>
            <person name="Siena L.A."/>
            <person name="Pessino S.C."/>
            <person name="Combes M.C."/>
            <person name="Mariac C."/>
            <person name="Albertini E."/>
            <person name="Pupilli F."/>
            <person name="Ortiz J.P.A."/>
            <person name="Leblanc O."/>
        </authorList>
    </citation>
    <scope>NUCLEOTIDE SEQUENCE [LARGE SCALE GENOMIC DNA]</scope>
    <source>
        <strain evidence="7">R1</strain>
        <tissue evidence="7">Leaf</tissue>
    </source>
</reference>
<dbReference type="InterPro" id="IPR012967">
    <property type="entry name" value="COMT_dimerisation"/>
</dbReference>
<dbReference type="InterPro" id="IPR036390">
    <property type="entry name" value="WH_DNA-bd_sf"/>
</dbReference>